<keyword evidence="3" id="KW-0946">Virion</keyword>
<reference evidence="3 4" key="1">
    <citation type="submission" date="2020-02" db="EMBL/GenBank/DDBJ databases">
        <title>Bacillus aquiflavi sp. nov., isolated from yellow water of strong flavor Chinese baijiu in Yibin region of China.</title>
        <authorList>
            <person name="Xie J."/>
        </authorList>
    </citation>
    <scope>NUCLEOTIDE SEQUENCE [LARGE SCALE GENOMIC DNA]</scope>
    <source>
        <strain evidence="3 4">SA4</strain>
    </source>
</reference>
<proteinExistence type="predicted"/>
<evidence type="ECO:0000256" key="1">
    <source>
        <dbReference type="SAM" id="Coils"/>
    </source>
</evidence>
<keyword evidence="1" id="KW-0175">Coiled coil</keyword>
<evidence type="ECO:0000313" key="3">
    <source>
        <dbReference type="EMBL" id="NEY71806.1"/>
    </source>
</evidence>
<dbReference type="Gene3D" id="3.90.1200.10">
    <property type="match status" value="1"/>
</dbReference>
<dbReference type="InterPro" id="IPR047175">
    <property type="entry name" value="CotS-like"/>
</dbReference>
<dbReference type="PANTHER" id="PTHR39179:SF3">
    <property type="entry name" value="COTS-RELATED PROTEIN"/>
    <property type="match status" value="1"/>
</dbReference>
<dbReference type="NCBIfam" id="TIGR02904">
    <property type="entry name" value="spore_ysxE"/>
    <property type="match status" value="1"/>
</dbReference>
<dbReference type="RefSeq" id="WP_163179231.1">
    <property type="nucleotide sequence ID" value="NZ_JAAIWM010000002.1"/>
</dbReference>
<feature type="coiled-coil region" evidence="1">
    <location>
        <begin position="323"/>
        <end position="350"/>
    </location>
</feature>
<evidence type="ECO:0000313" key="4">
    <source>
        <dbReference type="Proteomes" id="UP000481043"/>
    </source>
</evidence>
<organism evidence="3 4">
    <name type="scientific">Bacillus mesophilus</name>
    <dbReference type="NCBI Taxonomy" id="1808955"/>
    <lineage>
        <taxon>Bacteria</taxon>
        <taxon>Bacillati</taxon>
        <taxon>Bacillota</taxon>
        <taxon>Bacilli</taxon>
        <taxon>Bacillales</taxon>
        <taxon>Bacillaceae</taxon>
        <taxon>Bacillus</taxon>
    </lineage>
</organism>
<dbReference type="Gene3D" id="3.30.200.20">
    <property type="entry name" value="Phosphorylase Kinase, domain 1"/>
    <property type="match status" value="1"/>
</dbReference>
<dbReference type="PANTHER" id="PTHR39179">
    <property type="entry name" value="SPORE COAT PROTEIN I"/>
    <property type="match status" value="1"/>
</dbReference>
<dbReference type="AlphaFoldDB" id="A0A6M0Q638"/>
<keyword evidence="4" id="KW-1185">Reference proteome</keyword>
<dbReference type="InterPro" id="IPR011009">
    <property type="entry name" value="Kinase-like_dom_sf"/>
</dbReference>
<protein>
    <submittedName>
        <fullName evidence="3">Spore coat protein YsxE</fullName>
    </submittedName>
</protein>
<comment type="caution">
    <text evidence="3">The sequence shown here is derived from an EMBL/GenBank/DDBJ whole genome shotgun (WGS) entry which is preliminary data.</text>
</comment>
<dbReference type="EMBL" id="JAAIWM010000002">
    <property type="protein sequence ID" value="NEY71806.1"/>
    <property type="molecule type" value="Genomic_DNA"/>
</dbReference>
<dbReference type="InterPro" id="IPR014253">
    <property type="entry name" value="Spore_coat_YsxE"/>
</dbReference>
<dbReference type="SUPFAM" id="SSF56112">
    <property type="entry name" value="Protein kinase-like (PK-like)"/>
    <property type="match status" value="1"/>
</dbReference>
<dbReference type="Pfam" id="PF01636">
    <property type="entry name" value="APH"/>
    <property type="match status" value="1"/>
</dbReference>
<gene>
    <name evidence="3" type="primary">ysxE</name>
    <name evidence="3" type="ORF">G4D63_08605</name>
</gene>
<name>A0A6M0Q638_9BACI</name>
<keyword evidence="3" id="KW-0167">Capsid protein</keyword>
<sequence>MTTNLGYKIQPLLHEYGVEADYVENLGEIKKIYSKQGTLAMKRTRLSPSELQQYEQTLKFLHYKGFGMAAPVYKTKAGSYFVFDREGSAYYVMPWLAANREEERNDHAFNVFRQLGELHAKTVQEEKISEEEMTKLVDTEKEKWKRRKIELEKYIEKCEDQAYMSPFELYFCTYYQEMTRASDYALRKLDEWYDLSKEKKTYRNVFTHGKPSFQHYLYNIEGNGYFINFEHAKRHPPIYDLLYFYYRSCKTYPFQNDDRFQWFQTYRKQFPLTEEELTLFMAQLAYPEGLYKVVRDYRKNKKGKTERVHVQLLQRAYWQMKNIESFLTNIMMYEEQIKQQKLQQQQQESQMNS</sequence>
<accession>A0A6M0Q638</accession>
<dbReference type="GO" id="GO:0042601">
    <property type="term" value="C:endospore-forming forespore"/>
    <property type="evidence" value="ECO:0007669"/>
    <property type="project" value="TreeGrafter"/>
</dbReference>
<dbReference type="InterPro" id="IPR002575">
    <property type="entry name" value="Aminoglycoside_PTrfase"/>
</dbReference>
<evidence type="ECO:0000259" key="2">
    <source>
        <dbReference type="Pfam" id="PF01636"/>
    </source>
</evidence>
<dbReference type="Proteomes" id="UP000481043">
    <property type="component" value="Unassembled WGS sequence"/>
</dbReference>
<feature type="domain" description="Aminoglycoside phosphotransferase" evidence="2">
    <location>
        <begin position="37"/>
        <end position="251"/>
    </location>
</feature>